<evidence type="ECO:0000256" key="7">
    <source>
        <dbReference type="ARBA" id="ARBA00022840"/>
    </source>
</evidence>
<evidence type="ECO:0000313" key="14">
    <source>
        <dbReference type="EMBL" id="THG07799.1"/>
    </source>
</evidence>
<feature type="domain" description="Helicase C-terminal" evidence="13">
    <location>
        <begin position="514"/>
        <end position="672"/>
    </location>
</feature>
<name>A0A4S4DWQ6_CAMSN</name>
<dbReference type="AlphaFoldDB" id="A0A4S4DWQ6"/>
<dbReference type="Proteomes" id="UP000306102">
    <property type="component" value="Unassembled WGS sequence"/>
</dbReference>
<keyword evidence="8" id="KW-0689">Ribosomal protein</keyword>
<dbReference type="SMART" id="SM00490">
    <property type="entry name" value="HELICc"/>
    <property type="match status" value="1"/>
</dbReference>
<gene>
    <name evidence="14" type="ORF">TEA_009272</name>
</gene>
<dbReference type="FunFam" id="2.20.25.30:FF:000002">
    <property type="entry name" value="60S ribosomal protein L37a"/>
    <property type="match status" value="1"/>
</dbReference>
<dbReference type="GO" id="GO:0003735">
    <property type="term" value="F:structural constituent of ribosome"/>
    <property type="evidence" value="ECO:0007669"/>
    <property type="project" value="InterPro"/>
</dbReference>
<evidence type="ECO:0000313" key="15">
    <source>
        <dbReference type="Proteomes" id="UP000306102"/>
    </source>
</evidence>
<evidence type="ECO:0000256" key="8">
    <source>
        <dbReference type="ARBA" id="ARBA00022980"/>
    </source>
</evidence>
<evidence type="ECO:0000256" key="9">
    <source>
        <dbReference type="ARBA" id="ARBA00023242"/>
    </source>
</evidence>
<dbReference type="STRING" id="542762.A0A4S4DWQ6"/>
<keyword evidence="10" id="KW-0687">Ribonucleoprotein</keyword>
<dbReference type="GO" id="GO:0005634">
    <property type="term" value="C:nucleus"/>
    <property type="evidence" value="ECO:0007669"/>
    <property type="project" value="UniProtKB-SubCell"/>
</dbReference>
<organism evidence="14 15">
    <name type="scientific">Camellia sinensis var. sinensis</name>
    <name type="common">China tea</name>
    <dbReference type="NCBI Taxonomy" id="542762"/>
    <lineage>
        <taxon>Eukaryota</taxon>
        <taxon>Viridiplantae</taxon>
        <taxon>Streptophyta</taxon>
        <taxon>Embryophyta</taxon>
        <taxon>Tracheophyta</taxon>
        <taxon>Spermatophyta</taxon>
        <taxon>Magnoliopsida</taxon>
        <taxon>eudicotyledons</taxon>
        <taxon>Gunneridae</taxon>
        <taxon>Pentapetalae</taxon>
        <taxon>asterids</taxon>
        <taxon>Ericales</taxon>
        <taxon>Theaceae</taxon>
        <taxon>Camellia</taxon>
    </lineage>
</organism>
<dbReference type="Pfam" id="PF01780">
    <property type="entry name" value="Ribosomal_L37ae"/>
    <property type="match status" value="1"/>
</dbReference>
<dbReference type="CDD" id="cd18793">
    <property type="entry name" value="SF2_C_SNF"/>
    <property type="match status" value="1"/>
</dbReference>
<dbReference type="Pfam" id="PF00271">
    <property type="entry name" value="Helicase_C"/>
    <property type="match status" value="1"/>
</dbReference>
<dbReference type="NCBIfam" id="TIGR00280">
    <property type="entry name" value="eL43_euk_arch"/>
    <property type="match status" value="1"/>
</dbReference>
<evidence type="ECO:0000259" key="13">
    <source>
        <dbReference type="PROSITE" id="PS51194"/>
    </source>
</evidence>
<evidence type="ECO:0000259" key="12">
    <source>
        <dbReference type="PROSITE" id="PS51192"/>
    </source>
</evidence>
<dbReference type="InterPro" id="IPR049730">
    <property type="entry name" value="SNF2/RAD54-like_C"/>
</dbReference>
<keyword evidence="3" id="KW-0547">Nucleotide-binding</keyword>
<dbReference type="Gene3D" id="2.20.25.30">
    <property type="match status" value="1"/>
</dbReference>
<keyword evidence="15" id="KW-1185">Reference proteome</keyword>
<dbReference type="Pfam" id="PF00176">
    <property type="entry name" value="SNF2-rel_dom"/>
    <property type="match status" value="1"/>
</dbReference>
<dbReference type="SMART" id="SM00487">
    <property type="entry name" value="DEXDc"/>
    <property type="match status" value="1"/>
</dbReference>
<accession>A0A4S4DWQ6</accession>
<dbReference type="Gene3D" id="3.40.50.10810">
    <property type="entry name" value="Tandem AAA-ATPase domain"/>
    <property type="match status" value="1"/>
</dbReference>
<dbReference type="InterPro" id="IPR044567">
    <property type="entry name" value="CLSY/DRD1"/>
</dbReference>
<feature type="domain" description="Helicase ATP-binding" evidence="12">
    <location>
        <begin position="153"/>
        <end position="363"/>
    </location>
</feature>
<dbReference type="GO" id="GO:0005840">
    <property type="term" value="C:ribosome"/>
    <property type="evidence" value="ECO:0007669"/>
    <property type="project" value="UniProtKB-KW"/>
</dbReference>
<comment type="similarity">
    <text evidence="2">Belongs to the eukaryotic ribosomal protein eL43 family.</text>
</comment>
<dbReference type="EMBL" id="SDRB02009773">
    <property type="protein sequence ID" value="THG07799.1"/>
    <property type="molecule type" value="Genomic_DNA"/>
</dbReference>
<dbReference type="PROSITE" id="PS51194">
    <property type="entry name" value="HELICASE_CTER"/>
    <property type="match status" value="1"/>
</dbReference>
<keyword evidence="7" id="KW-0067">ATP-binding</keyword>
<dbReference type="InterPro" id="IPR011331">
    <property type="entry name" value="Ribosomal_eL37/eL43"/>
</dbReference>
<keyword evidence="6" id="KW-0862">Zinc</keyword>
<sequence length="842" mass="95204">MWYLAELGLVEAIRLVCNEAGITLETETNPATCCRQGNHQLVLDEQIGLRCKFCPFVALEIKHILPSVGKHPLWGFYRKDFCKTDHFSLDELQFQDSAFAYQSGSKQYIREEEGTVWDIIPGVKRSMYPHQREGFEFIWKNIAGDIYLKELKEKAFGGGSGCIISHAPGTGKTRLTIVFLQTYMKLCGTCRPVIIAPCSMLLTWEEEFRKWKVDIPFHNLNTLEFSGRENPNAVSLLTKYGRQRKNHDSIRMVKLYSWTMDRSILGISYRLFEKLVGDSVLADAGTKRAKSKHFNCGEQVRRMLLEIPTLLVLDEGHTPRNDQSLIWKAVSRVETQKRIILSGTPFQNNFSELYNTLCLVRPKFTDGKISETQGDSTRKRGLKSSAEARGQWASLTSTIGKDADDNDRLNELKTMIKPFVHVHKGSILTESLPGLRDSLVVLQPTLLQKTLIEVIQGRKNPLELDYLVSLISVHPSLLLACGLSAQEQLSVDTNKLEMLKLDPGAGVKTKFLVELIRLSEALKEKVLVFSQFIDSLTFIRRQLTSHFDWTEGKEVLYMDGALDIKHRQSSISFLNDPESEVRVLLASTKACSEGINLVGASRVVLLDVVWNPSVERQAISRAYRLGQKKVVYIYHLIMSGTKEGEKYLRQAEKDRLSELVFSSVDGVHKPEISCTVAEDIVLQEMVQHEKTSHIWKGGLAWTFHRISGDAVLSHGNYLSKKGDKIHTSYLSRPRFCSFEVELFINGFSLAQTKRTKKAGIVGKYGTRYGASLRKQIKKMEVSQHSKYFCEFCGKYAVKRKAVGIWGCKDCGKVKAGGAYTLNTASAVTVRSTIRRLREQTES</sequence>
<dbReference type="HAMAP" id="MF_00327">
    <property type="entry name" value="Ribosomal_eL43"/>
    <property type="match status" value="1"/>
</dbReference>
<dbReference type="InterPro" id="IPR014001">
    <property type="entry name" value="Helicase_ATP-bd"/>
</dbReference>
<dbReference type="InterPro" id="IPR000330">
    <property type="entry name" value="SNF2_N"/>
</dbReference>
<dbReference type="InterPro" id="IPR011332">
    <property type="entry name" value="Ribosomal_zn-bd"/>
</dbReference>
<dbReference type="GO" id="GO:1990904">
    <property type="term" value="C:ribonucleoprotein complex"/>
    <property type="evidence" value="ECO:0007669"/>
    <property type="project" value="UniProtKB-KW"/>
</dbReference>
<dbReference type="GO" id="GO:0006412">
    <property type="term" value="P:translation"/>
    <property type="evidence" value="ECO:0007669"/>
    <property type="project" value="InterPro"/>
</dbReference>
<dbReference type="GO" id="GO:0005524">
    <property type="term" value="F:ATP binding"/>
    <property type="evidence" value="ECO:0007669"/>
    <property type="project" value="UniProtKB-KW"/>
</dbReference>
<comment type="caution">
    <text evidence="14">The sequence shown here is derived from an EMBL/GenBank/DDBJ whole genome shotgun (WGS) entry which is preliminary data.</text>
</comment>
<dbReference type="GO" id="GO:0080188">
    <property type="term" value="P:gene silencing by siRNA-directed DNA methylation"/>
    <property type="evidence" value="ECO:0007669"/>
    <property type="project" value="InterPro"/>
</dbReference>
<evidence type="ECO:0000256" key="1">
    <source>
        <dbReference type="ARBA" id="ARBA00004123"/>
    </source>
</evidence>
<dbReference type="GO" id="GO:0004386">
    <property type="term" value="F:helicase activity"/>
    <property type="evidence" value="ECO:0007669"/>
    <property type="project" value="UniProtKB-KW"/>
</dbReference>
<evidence type="ECO:0000256" key="10">
    <source>
        <dbReference type="ARBA" id="ARBA00023274"/>
    </source>
</evidence>
<dbReference type="InterPro" id="IPR001650">
    <property type="entry name" value="Helicase_C-like"/>
</dbReference>
<evidence type="ECO:0000256" key="3">
    <source>
        <dbReference type="ARBA" id="ARBA00022741"/>
    </source>
</evidence>
<dbReference type="InterPro" id="IPR027417">
    <property type="entry name" value="P-loop_NTPase"/>
</dbReference>
<evidence type="ECO:0000256" key="6">
    <source>
        <dbReference type="ARBA" id="ARBA00022833"/>
    </source>
</evidence>
<dbReference type="SUPFAM" id="SSF52540">
    <property type="entry name" value="P-loop containing nucleoside triphosphate hydrolases"/>
    <property type="match status" value="2"/>
</dbReference>
<dbReference type="Gene3D" id="3.40.50.300">
    <property type="entry name" value="P-loop containing nucleotide triphosphate hydrolases"/>
    <property type="match status" value="1"/>
</dbReference>
<proteinExistence type="inferred from homology"/>
<keyword evidence="9" id="KW-0539">Nucleus</keyword>
<evidence type="ECO:0000256" key="2">
    <source>
        <dbReference type="ARBA" id="ARBA00008672"/>
    </source>
</evidence>
<dbReference type="SUPFAM" id="SSF57829">
    <property type="entry name" value="Zn-binding ribosomal proteins"/>
    <property type="match status" value="1"/>
</dbReference>
<dbReference type="InterPro" id="IPR038718">
    <property type="entry name" value="SNF2-like_sf"/>
</dbReference>
<evidence type="ECO:0000256" key="5">
    <source>
        <dbReference type="ARBA" id="ARBA00022806"/>
    </source>
</evidence>
<keyword evidence="4" id="KW-0378">Hydrolase</keyword>
<dbReference type="GO" id="GO:0016787">
    <property type="term" value="F:hydrolase activity"/>
    <property type="evidence" value="ECO:0007669"/>
    <property type="project" value="UniProtKB-KW"/>
</dbReference>
<evidence type="ECO:0000256" key="11">
    <source>
        <dbReference type="SAM" id="MobiDB-lite"/>
    </source>
</evidence>
<evidence type="ECO:0000256" key="4">
    <source>
        <dbReference type="ARBA" id="ARBA00022801"/>
    </source>
</evidence>
<comment type="subcellular location">
    <subcellularLocation>
        <location evidence="1">Nucleus</location>
    </subcellularLocation>
</comment>
<feature type="region of interest" description="Disordered" evidence="11">
    <location>
        <begin position="369"/>
        <end position="388"/>
    </location>
</feature>
<reference evidence="14 15" key="1">
    <citation type="journal article" date="2018" name="Proc. Natl. Acad. Sci. U.S.A.">
        <title>Draft genome sequence of Camellia sinensis var. sinensis provides insights into the evolution of the tea genome and tea quality.</title>
        <authorList>
            <person name="Wei C."/>
            <person name="Yang H."/>
            <person name="Wang S."/>
            <person name="Zhao J."/>
            <person name="Liu C."/>
            <person name="Gao L."/>
            <person name="Xia E."/>
            <person name="Lu Y."/>
            <person name="Tai Y."/>
            <person name="She G."/>
            <person name="Sun J."/>
            <person name="Cao H."/>
            <person name="Tong W."/>
            <person name="Gao Q."/>
            <person name="Li Y."/>
            <person name="Deng W."/>
            <person name="Jiang X."/>
            <person name="Wang W."/>
            <person name="Chen Q."/>
            <person name="Zhang S."/>
            <person name="Li H."/>
            <person name="Wu J."/>
            <person name="Wang P."/>
            <person name="Li P."/>
            <person name="Shi C."/>
            <person name="Zheng F."/>
            <person name="Jian J."/>
            <person name="Huang B."/>
            <person name="Shan D."/>
            <person name="Shi M."/>
            <person name="Fang C."/>
            <person name="Yue Y."/>
            <person name="Li F."/>
            <person name="Li D."/>
            <person name="Wei S."/>
            <person name="Han B."/>
            <person name="Jiang C."/>
            <person name="Yin Y."/>
            <person name="Xia T."/>
            <person name="Zhang Z."/>
            <person name="Bennetzen J.L."/>
            <person name="Zhao S."/>
            <person name="Wan X."/>
        </authorList>
    </citation>
    <scope>NUCLEOTIDE SEQUENCE [LARGE SCALE GENOMIC DNA]</scope>
    <source>
        <strain evidence="15">cv. Shuchazao</strain>
        <tissue evidence="14">Leaf</tissue>
    </source>
</reference>
<protein>
    <submittedName>
        <fullName evidence="14">Uncharacterized protein</fullName>
    </submittedName>
</protein>
<dbReference type="PROSITE" id="PS51192">
    <property type="entry name" value="HELICASE_ATP_BIND_1"/>
    <property type="match status" value="1"/>
</dbReference>
<dbReference type="PANTHER" id="PTHR45821">
    <property type="entry name" value="SNF2 DOMAIN-CONTAINING PROTEIN CLASSY 2-RELATED"/>
    <property type="match status" value="1"/>
</dbReference>
<dbReference type="PANTHER" id="PTHR45821:SF5">
    <property type="entry name" value="SNF2 DOMAIN-CONTAINING PROTEIN CLASSY 4"/>
    <property type="match status" value="1"/>
</dbReference>
<keyword evidence="5" id="KW-0347">Helicase</keyword>
<dbReference type="InterPro" id="IPR002674">
    <property type="entry name" value="Ribosomal_eL43"/>
</dbReference>